<dbReference type="Proteomes" id="UP001432251">
    <property type="component" value="Plasmid p1"/>
</dbReference>
<name>A0ACD5AQ74_9ACTN</name>
<accession>A0ACD5AQ74</accession>
<keyword evidence="1" id="KW-0614">Plasmid</keyword>
<reference evidence="1" key="1">
    <citation type="journal article" date="2025" name="Int. J. Syst. Evol. Microbiol.">
        <title>Streptomyces citrinus sp. nov., with yellow diffusible pigment.</title>
        <authorList>
            <person name="He Y."/>
            <person name="Yang E."/>
            <person name="Xu J."/>
            <person name="Sun Y."/>
            <person name="Sun L."/>
        </authorList>
    </citation>
    <scope>NUCLEOTIDE SEQUENCE</scope>
    <source>
        <strain evidence="1">Q6</strain>
    </source>
</reference>
<proteinExistence type="predicted"/>
<organism evidence="1 2">
    <name type="scientific">Streptomyces citrinus</name>
    <dbReference type="NCBI Taxonomy" id="3118173"/>
    <lineage>
        <taxon>Bacteria</taxon>
        <taxon>Bacillati</taxon>
        <taxon>Actinomycetota</taxon>
        <taxon>Actinomycetes</taxon>
        <taxon>Kitasatosporales</taxon>
        <taxon>Streptomycetaceae</taxon>
        <taxon>Streptomyces</taxon>
    </lineage>
</organism>
<evidence type="ECO:0000313" key="2">
    <source>
        <dbReference type="Proteomes" id="UP001432251"/>
    </source>
</evidence>
<dbReference type="EMBL" id="CP146023">
    <property type="protein sequence ID" value="WWQ69369.1"/>
    <property type="molecule type" value="Genomic_DNA"/>
</dbReference>
<keyword evidence="2" id="KW-1185">Reference proteome</keyword>
<gene>
    <name evidence="1" type="ORF">V2W30_40000</name>
</gene>
<protein>
    <submittedName>
        <fullName evidence="1">Uncharacterized protein</fullName>
    </submittedName>
</protein>
<evidence type="ECO:0000313" key="1">
    <source>
        <dbReference type="EMBL" id="WWQ69369.1"/>
    </source>
</evidence>
<geneLocation type="plasmid" evidence="1 2">
    <name>p1</name>
</geneLocation>
<sequence>MTRVSTGEILVDFPLAGGEMYLDEELDLVESAPPGWKPPSTAT</sequence>